<proteinExistence type="predicted"/>
<name>A0A267GBY9_9PLAT</name>
<feature type="chain" id="PRO_5012582836" evidence="1">
    <location>
        <begin position="18"/>
        <end position="215"/>
    </location>
</feature>
<gene>
    <name evidence="2" type="ORF">BOX15_Mlig032370g3</name>
</gene>
<dbReference type="Proteomes" id="UP000215902">
    <property type="component" value="Unassembled WGS sequence"/>
</dbReference>
<feature type="signal peptide" evidence="1">
    <location>
        <begin position="1"/>
        <end position="17"/>
    </location>
</feature>
<dbReference type="AlphaFoldDB" id="A0A267GBY9"/>
<sequence>MLLKLIALAAMAHVALAGDCCLPDAFQFTMLSETRHQHMGNSAIRSRVVMAANLTEGRVGVFTSTNNGYNSATYINLRSGRVFVNSAYGCSSMPINSGILAHVNRSRCLPDDIGSGESISIRLGEDLNARLFTTQMPGNTTMNVLIDDKCHPILVKVGGPGFDSTSILGDFLPAPQPGLLDPPAACSNSSSTTRAVNKKRSAAVTLTYNHSPMFV</sequence>
<protein>
    <submittedName>
        <fullName evidence="2">Uncharacterized protein</fullName>
    </submittedName>
</protein>
<organism evidence="2 3">
    <name type="scientific">Macrostomum lignano</name>
    <dbReference type="NCBI Taxonomy" id="282301"/>
    <lineage>
        <taxon>Eukaryota</taxon>
        <taxon>Metazoa</taxon>
        <taxon>Spiralia</taxon>
        <taxon>Lophotrochozoa</taxon>
        <taxon>Platyhelminthes</taxon>
        <taxon>Rhabditophora</taxon>
        <taxon>Macrostomorpha</taxon>
        <taxon>Macrostomida</taxon>
        <taxon>Macrostomidae</taxon>
        <taxon>Macrostomum</taxon>
    </lineage>
</organism>
<dbReference type="EMBL" id="NIVC01000440">
    <property type="protein sequence ID" value="PAA82947.1"/>
    <property type="molecule type" value="Genomic_DNA"/>
</dbReference>
<comment type="caution">
    <text evidence="2">The sequence shown here is derived from an EMBL/GenBank/DDBJ whole genome shotgun (WGS) entry which is preliminary data.</text>
</comment>
<accession>A0A267GBY9</accession>
<keyword evidence="1" id="KW-0732">Signal</keyword>
<evidence type="ECO:0000256" key="1">
    <source>
        <dbReference type="SAM" id="SignalP"/>
    </source>
</evidence>
<keyword evidence="3" id="KW-1185">Reference proteome</keyword>
<reference evidence="2 3" key="1">
    <citation type="submission" date="2017-06" db="EMBL/GenBank/DDBJ databases">
        <title>A platform for efficient transgenesis in Macrostomum lignano, a flatworm model organism for stem cell research.</title>
        <authorList>
            <person name="Berezikov E."/>
        </authorList>
    </citation>
    <scope>NUCLEOTIDE SEQUENCE [LARGE SCALE GENOMIC DNA]</scope>
    <source>
        <strain evidence="2">DV1</strain>
        <tissue evidence="2">Whole organism</tissue>
    </source>
</reference>
<evidence type="ECO:0000313" key="2">
    <source>
        <dbReference type="EMBL" id="PAA82947.1"/>
    </source>
</evidence>
<evidence type="ECO:0000313" key="3">
    <source>
        <dbReference type="Proteomes" id="UP000215902"/>
    </source>
</evidence>